<dbReference type="PANTHER" id="PTHR42802:SF1">
    <property type="entry name" value="L-ORNITHINE N(5)-MONOOXYGENASE"/>
    <property type="match status" value="1"/>
</dbReference>
<dbReference type="GO" id="GO:0004497">
    <property type="term" value="F:monooxygenase activity"/>
    <property type="evidence" value="ECO:0007669"/>
    <property type="project" value="UniProtKB-KW"/>
</dbReference>
<name>A0A918N4E9_9FLAO</name>
<evidence type="ECO:0000256" key="7">
    <source>
        <dbReference type="ARBA" id="ARBA00023002"/>
    </source>
</evidence>
<evidence type="ECO:0000256" key="4">
    <source>
        <dbReference type="ARBA" id="ARBA00022630"/>
    </source>
</evidence>
<comment type="cofactor">
    <cofactor evidence="1">
        <name>FAD</name>
        <dbReference type="ChEBI" id="CHEBI:57692"/>
    </cofactor>
</comment>
<dbReference type="PANTHER" id="PTHR42802">
    <property type="entry name" value="MONOOXYGENASE"/>
    <property type="match status" value="1"/>
</dbReference>
<dbReference type="Pfam" id="PF13434">
    <property type="entry name" value="Lys_Orn_oxgnase"/>
    <property type="match status" value="1"/>
</dbReference>
<dbReference type="SUPFAM" id="SSF51905">
    <property type="entry name" value="FAD/NAD(P)-binding domain"/>
    <property type="match status" value="1"/>
</dbReference>
<evidence type="ECO:0000256" key="2">
    <source>
        <dbReference type="ARBA" id="ARBA00004924"/>
    </source>
</evidence>
<dbReference type="InterPro" id="IPR036188">
    <property type="entry name" value="FAD/NAD-bd_sf"/>
</dbReference>
<dbReference type="Gene3D" id="3.50.50.60">
    <property type="entry name" value="FAD/NAD(P)-binding domain"/>
    <property type="match status" value="1"/>
</dbReference>
<dbReference type="Proteomes" id="UP000601108">
    <property type="component" value="Unassembled WGS sequence"/>
</dbReference>
<dbReference type="InterPro" id="IPR025700">
    <property type="entry name" value="Lys/Orn_oxygenase"/>
</dbReference>
<keyword evidence="6" id="KW-0521">NADP</keyword>
<comment type="similarity">
    <text evidence="3">Belongs to the lysine N(6)-hydroxylase/L-ornithine N(5)-oxygenase family.</text>
</comment>
<sequence>MKNNKIHSVIGIGIGPFNLGLAALLSPIEDVSAVFFDQVDEFDWHPGLMLDYVTLQTPFLCDCVSMADPTNPYSFLNFLKQSGRLYKFFIRENFYILRKEYNLYCKWVSKQLPSCKFSHRVSSLQYNDGIYEVTVEDIKGNKTDVYYAKKLVLGTGTKPSLPDFISNEMKDYVFHTSNYLSKKEELLNSKSVTIIGSGQSSAEVFYDLLQEKREDLRIEWYTRPDRLFPMEYSKLTLELTSPDFVDYFFNMPSEKRKKMLSNQFAQFKGINYDLINEIYDTLYRMSVGDKKINVKIQPNSELNYIEKKDKRNYKLQFTHVEQNKKFESTSEFVVLGTGYKYVEPNFLQGIKERISRKNNGQFDVKRNYSIGTDANDIFVQNAEIHTHSLISTDLGMGAYRNSYIINQITGREVYKVEKRIAFQDFGVENSEKQTEKPLGVLA</sequence>
<dbReference type="AlphaFoldDB" id="A0A918N4E9"/>
<keyword evidence="7" id="KW-0560">Oxidoreductase</keyword>
<evidence type="ECO:0000256" key="6">
    <source>
        <dbReference type="ARBA" id="ARBA00022857"/>
    </source>
</evidence>
<keyword evidence="9" id="KW-1185">Reference proteome</keyword>
<dbReference type="EMBL" id="BMWS01000024">
    <property type="protein sequence ID" value="GGX27679.1"/>
    <property type="molecule type" value="Genomic_DNA"/>
</dbReference>
<evidence type="ECO:0000256" key="3">
    <source>
        <dbReference type="ARBA" id="ARBA00007588"/>
    </source>
</evidence>
<keyword evidence="5" id="KW-0274">FAD</keyword>
<accession>A0A918N4E9</accession>
<dbReference type="RefSeq" id="WP_027412795.1">
    <property type="nucleotide sequence ID" value="NZ_BMWS01000024.1"/>
</dbReference>
<comment type="caution">
    <text evidence="8">The sequence shown here is derived from an EMBL/GenBank/DDBJ whole genome shotgun (WGS) entry which is preliminary data.</text>
</comment>
<protein>
    <submittedName>
        <fullName evidence="8">Putrescine monooxygenase PubA</fullName>
    </submittedName>
</protein>
<gene>
    <name evidence="8" type="primary">pubA</name>
    <name evidence="8" type="ORF">GCM10007384_31210</name>
</gene>
<evidence type="ECO:0000313" key="9">
    <source>
        <dbReference type="Proteomes" id="UP000601108"/>
    </source>
</evidence>
<evidence type="ECO:0000256" key="5">
    <source>
        <dbReference type="ARBA" id="ARBA00022827"/>
    </source>
</evidence>
<keyword evidence="4" id="KW-0285">Flavoprotein</keyword>
<keyword evidence="8" id="KW-0503">Monooxygenase</keyword>
<evidence type="ECO:0000313" key="8">
    <source>
        <dbReference type="EMBL" id="GGX27679.1"/>
    </source>
</evidence>
<reference evidence="8 9" key="1">
    <citation type="journal article" date="2014" name="Int. J. Syst. Evol. Microbiol.">
        <title>Complete genome sequence of Corynebacterium casei LMG S-19264T (=DSM 44701T), isolated from a smear-ripened cheese.</title>
        <authorList>
            <consortium name="US DOE Joint Genome Institute (JGI-PGF)"/>
            <person name="Walter F."/>
            <person name="Albersmeier A."/>
            <person name="Kalinowski J."/>
            <person name="Ruckert C."/>
        </authorList>
    </citation>
    <scope>NUCLEOTIDE SEQUENCE [LARGE SCALE GENOMIC DNA]</scope>
    <source>
        <strain evidence="8 9">KCTC 12285</strain>
    </source>
</reference>
<evidence type="ECO:0000256" key="1">
    <source>
        <dbReference type="ARBA" id="ARBA00001974"/>
    </source>
</evidence>
<organism evidence="8 9">
    <name type="scientific">Aquimarina muelleri</name>
    <dbReference type="NCBI Taxonomy" id="279356"/>
    <lineage>
        <taxon>Bacteria</taxon>
        <taxon>Pseudomonadati</taxon>
        <taxon>Bacteroidota</taxon>
        <taxon>Flavobacteriia</taxon>
        <taxon>Flavobacteriales</taxon>
        <taxon>Flavobacteriaceae</taxon>
        <taxon>Aquimarina</taxon>
    </lineage>
</organism>
<comment type="pathway">
    <text evidence="2">Siderophore biosynthesis.</text>
</comment>
<proteinExistence type="inferred from homology"/>